<protein>
    <submittedName>
        <fullName evidence="1">Uncharacterized protein</fullName>
    </submittedName>
</protein>
<proteinExistence type="predicted"/>
<dbReference type="RefSeq" id="WP_277865756.1">
    <property type="nucleotide sequence ID" value="NZ_JAKKUT010000001.1"/>
</dbReference>
<keyword evidence="2" id="KW-1185">Reference proteome</keyword>
<reference evidence="1" key="1">
    <citation type="journal article" date="2022" name="Genome Biol. Evol.">
        <title>A New Gene Family Diagnostic for Intracellular Biomineralization of Amorphous Ca Carbonates by Cyanobacteria.</title>
        <authorList>
            <person name="Benzerara K."/>
            <person name="Duprat E."/>
            <person name="Bitard-Feildel T."/>
            <person name="Caumes G."/>
            <person name="Cassier-Chauvat C."/>
            <person name="Chauvat F."/>
            <person name="Dezi M."/>
            <person name="Diop S.I."/>
            <person name="Gaschignard G."/>
            <person name="Gorgen S."/>
            <person name="Gugger M."/>
            <person name="Lopez-Garcia P."/>
            <person name="Millet M."/>
            <person name="Skouri-Panet F."/>
            <person name="Moreira D."/>
            <person name="Callebaut I."/>
        </authorList>
    </citation>
    <scope>NUCLEOTIDE SEQUENCE</scope>
    <source>
        <strain evidence="1">G9</strain>
    </source>
</reference>
<gene>
    <name evidence="1" type="ORF">L3556_02680</name>
</gene>
<reference evidence="1" key="2">
    <citation type="submission" date="2022-01" db="EMBL/GenBank/DDBJ databases">
        <authorList>
            <person name="Zivanovic Y."/>
            <person name="Moreira D."/>
            <person name="Lopez-Garcia P."/>
        </authorList>
    </citation>
    <scope>NUCLEOTIDE SEQUENCE</scope>
    <source>
        <strain evidence="1">G9</strain>
    </source>
</reference>
<dbReference type="Proteomes" id="UP001154265">
    <property type="component" value="Unassembled WGS sequence"/>
</dbReference>
<sequence>MSIGQMVVSIVCIHGQIGGWRRCQGSMAGRWHWWASVDGLVLERSPFYGPWVHGV</sequence>
<organism evidence="1 2">
    <name type="scientific">Candidatus Synechococcus calcipolaris G9</name>
    <dbReference type="NCBI Taxonomy" id="1497997"/>
    <lineage>
        <taxon>Bacteria</taxon>
        <taxon>Bacillati</taxon>
        <taxon>Cyanobacteriota</taxon>
        <taxon>Cyanophyceae</taxon>
        <taxon>Synechococcales</taxon>
        <taxon>Synechococcaceae</taxon>
        <taxon>Synechococcus</taxon>
    </lineage>
</organism>
<name>A0ABT6EVL6_9SYNE</name>
<evidence type="ECO:0000313" key="2">
    <source>
        <dbReference type="Proteomes" id="UP001154265"/>
    </source>
</evidence>
<accession>A0ABT6EVL6</accession>
<comment type="caution">
    <text evidence="1">The sequence shown here is derived from an EMBL/GenBank/DDBJ whole genome shotgun (WGS) entry which is preliminary data.</text>
</comment>
<evidence type="ECO:0000313" key="1">
    <source>
        <dbReference type="EMBL" id="MDG2989844.1"/>
    </source>
</evidence>
<dbReference type="EMBL" id="JAKKUT010000001">
    <property type="protein sequence ID" value="MDG2989844.1"/>
    <property type="molecule type" value="Genomic_DNA"/>
</dbReference>